<evidence type="ECO:0000256" key="4">
    <source>
        <dbReference type="ARBA" id="ARBA00022975"/>
    </source>
</evidence>
<dbReference type="InterPro" id="IPR013785">
    <property type="entry name" value="Aldolase_TIM"/>
</dbReference>
<dbReference type="UniPathway" id="UPA00070">
    <property type="reaction ID" value="UER00120"/>
</dbReference>
<dbReference type="InterPro" id="IPR011995">
    <property type="entry name" value="OMPdecase_type-2"/>
</dbReference>
<evidence type="ECO:0000256" key="7">
    <source>
        <dbReference type="HAMAP-Rule" id="MF_01215"/>
    </source>
</evidence>
<dbReference type="Pfam" id="PF00215">
    <property type="entry name" value="OMPdecase"/>
    <property type="match status" value="1"/>
</dbReference>
<keyword evidence="4 7" id="KW-0665">Pyrimidine biosynthesis</keyword>
<evidence type="ECO:0000256" key="5">
    <source>
        <dbReference type="ARBA" id="ARBA00023239"/>
    </source>
</evidence>
<comment type="catalytic activity">
    <reaction evidence="6 7">
        <text>orotidine 5'-phosphate + H(+) = UMP + CO2</text>
        <dbReference type="Rhea" id="RHEA:11596"/>
        <dbReference type="ChEBI" id="CHEBI:15378"/>
        <dbReference type="ChEBI" id="CHEBI:16526"/>
        <dbReference type="ChEBI" id="CHEBI:57538"/>
        <dbReference type="ChEBI" id="CHEBI:57865"/>
        <dbReference type="EC" id="4.1.1.23"/>
    </reaction>
</comment>
<dbReference type="InterPro" id="IPR001754">
    <property type="entry name" value="OMPdeCOase_dom"/>
</dbReference>
<dbReference type="Proteomes" id="UP000199652">
    <property type="component" value="Unassembled WGS sequence"/>
</dbReference>
<keyword evidence="5 7" id="KW-0456">Lyase</keyword>
<feature type="active site" description="Proton donor" evidence="7">
    <location>
        <position position="96"/>
    </location>
</feature>
<dbReference type="NCBIfam" id="TIGR02127">
    <property type="entry name" value="pyrF_sub2"/>
    <property type="match status" value="1"/>
</dbReference>
<keyword evidence="10" id="KW-1185">Reference proteome</keyword>
<dbReference type="CDD" id="cd04725">
    <property type="entry name" value="OMP_decarboxylase_like"/>
    <property type="match status" value="1"/>
</dbReference>
<dbReference type="GO" id="GO:0004590">
    <property type="term" value="F:orotidine-5'-phosphate decarboxylase activity"/>
    <property type="evidence" value="ECO:0007669"/>
    <property type="project" value="UniProtKB-UniRule"/>
</dbReference>
<dbReference type="SMART" id="SM00934">
    <property type="entry name" value="OMPdecase"/>
    <property type="match status" value="1"/>
</dbReference>
<dbReference type="PANTHER" id="PTHR43375">
    <property type="entry name" value="OROTIDINE 5'-PHOSPHATE DECARBOXYLASE"/>
    <property type="match status" value="1"/>
</dbReference>
<dbReference type="RefSeq" id="WP_090242254.1">
    <property type="nucleotide sequence ID" value="NZ_FNOU01000001.1"/>
</dbReference>
<sequence>MIMDRLYKDALESPVCVGLDTTPAFLPGYLVDKDWSTGEKITEFNKRIVEATADLAGCYKMQVACYEALGLDGMKAYAETVKTVRAAGKIAIGDCKRGDISSTATQYAKGHFEGDFEVDILTVNAYMGEDAISPYYPYLKDKEKGLFVLLHTSNPSSRDFQERVLDDGKKLYEAVGDQITAWGQDFIGESGYSAIGAVVGLTFPEEFEALQDQCPSTFFLVPGYGAQGGTGKDIANIFKKSRCAVINSSRGIIGGHQGKTEGPDFVDYIREKTALMKEDILKWL</sequence>
<accession>A0A1H3AJQ3</accession>
<evidence type="ECO:0000313" key="10">
    <source>
        <dbReference type="Proteomes" id="UP000199652"/>
    </source>
</evidence>
<gene>
    <name evidence="7" type="primary">pyrF</name>
    <name evidence="9" type="ORF">SAMN04488579_10161</name>
</gene>
<keyword evidence="3 7" id="KW-0210">Decarboxylase</keyword>
<evidence type="ECO:0000256" key="2">
    <source>
        <dbReference type="ARBA" id="ARBA00008847"/>
    </source>
</evidence>
<proteinExistence type="inferred from homology"/>
<dbReference type="AlphaFoldDB" id="A0A1H3AJQ3"/>
<dbReference type="SUPFAM" id="SSF51366">
    <property type="entry name" value="Ribulose-phoshate binding barrel"/>
    <property type="match status" value="1"/>
</dbReference>
<comment type="pathway">
    <text evidence="1 7">Pyrimidine metabolism; UMP biosynthesis via de novo pathway; UMP from orotate: step 2/2.</text>
</comment>
<comment type="similarity">
    <text evidence="2 7">Belongs to the OMP decarboxylase family. Type 2 subfamily.</text>
</comment>
<dbReference type="STRING" id="1528.SAMN04488579_10161"/>
<dbReference type="OrthoDB" id="9808470at2"/>
<evidence type="ECO:0000313" key="9">
    <source>
        <dbReference type="EMBL" id="SDX29671.1"/>
    </source>
</evidence>
<evidence type="ECO:0000256" key="3">
    <source>
        <dbReference type="ARBA" id="ARBA00022793"/>
    </source>
</evidence>
<evidence type="ECO:0000256" key="1">
    <source>
        <dbReference type="ARBA" id="ARBA00004861"/>
    </source>
</evidence>
<evidence type="ECO:0000256" key="6">
    <source>
        <dbReference type="ARBA" id="ARBA00049157"/>
    </source>
</evidence>
<dbReference type="GO" id="GO:0044205">
    <property type="term" value="P:'de novo' UMP biosynthetic process"/>
    <property type="evidence" value="ECO:0007669"/>
    <property type="project" value="UniProtKB-UniRule"/>
</dbReference>
<dbReference type="Gene3D" id="3.20.20.70">
    <property type="entry name" value="Aldolase class I"/>
    <property type="match status" value="1"/>
</dbReference>
<name>A0A1H3AJQ3_EUBBA</name>
<protein>
    <recommendedName>
        <fullName evidence="7">Orotidine 5'-phosphate decarboxylase</fullName>
        <ecNumber evidence="7">4.1.1.23</ecNumber>
    </recommendedName>
    <alternativeName>
        <fullName evidence="7">OMP decarboxylase</fullName>
        <shortName evidence="7">OMPDCase</shortName>
        <shortName evidence="7">OMPdecase</shortName>
    </alternativeName>
</protein>
<dbReference type="PANTHER" id="PTHR43375:SF1">
    <property type="entry name" value="OROTIDINE 5'-PHOSPHATE DECARBOXYLASE"/>
    <property type="match status" value="1"/>
</dbReference>
<dbReference type="GO" id="GO:0006207">
    <property type="term" value="P:'de novo' pyrimidine nucleobase biosynthetic process"/>
    <property type="evidence" value="ECO:0007669"/>
    <property type="project" value="InterPro"/>
</dbReference>
<dbReference type="EC" id="4.1.1.23" evidence="7"/>
<dbReference type="EMBL" id="FNOU01000001">
    <property type="protein sequence ID" value="SDX29671.1"/>
    <property type="molecule type" value="Genomic_DNA"/>
</dbReference>
<dbReference type="InterPro" id="IPR011060">
    <property type="entry name" value="RibuloseP-bd_barrel"/>
</dbReference>
<dbReference type="HAMAP" id="MF_01215">
    <property type="entry name" value="OMPdecase_type2"/>
    <property type="match status" value="1"/>
</dbReference>
<evidence type="ECO:0000259" key="8">
    <source>
        <dbReference type="SMART" id="SM00934"/>
    </source>
</evidence>
<organism evidence="9 10">
    <name type="scientific">Eubacterium barkeri</name>
    <name type="common">Clostridium barkeri</name>
    <dbReference type="NCBI Taxonomy" id="1528"/>
    <lineage>
        <taxon>Bacteria</taxon>
        <taxon>Bacillati</taxon>
        <taxon>Bacillota</taxon>
        <taxon>Clostridia</taxon>
        <taxon>Eubacteriales</taxon>
        <taxon>Eubacteriaceae</taxon>
        <taxon>Eubacterium</taxon>
    </lineage>
</organism>
<reference evidence="10" key="1">
    <citation type="submission" date="2016-10" db="EMBL/GenBank/DDBJ databases">
        <authorList>
            <person name="Varghese N."/>
            <person name="Submissions S."/>
        </authorList>
    </citation>
    <scope>NUCLEOTIDE SEQUENCE [LARGE SCALE GENOMIC DNA]</scope>
    <source>
        <strain evidence="10">VPI 5359</strain>
    </source>
</reference>
<feature type="domain" description="Orotidine 5'-phosphate decarboxylase" evidence="8">
    <location>
        <begin position="14"/>
        <end position="265"/>
    </location>
</feature>